<evidence type="ECO:0000313" key="5">
    <source>
        <dbReference type="Proteomes" id="UP000053110"/>
    </source>
</evidence>
<dbReference type="Gene3D" id="3.10.450.30">
    <property type="entry name" value="Microbial ribonucleases"/>
    <property type="match status" value="1"/>
</dbReference>
<name>A0A656KIV0_BLUGR</name>
<proteinExistence type="predicted"/>
<organism evidence="4 5">
    <name type="scientific">Blumeria graminis f. sp. tritici 96224</name>
    <dbReference type="NCBI Taxonomy" id="1268274"/>
    <lineage>
        <taxon>Eukaryota</taxon>
        <taxon>Fungi</taxon>
        <taxon>Dikarya</taxon>
        <taxon>Ascomycota</taxon>
        <taxon>Pezizomycotina</taxon>
        <taxon>Leotiomycetes</taxon>
        <taxon>Erysiphales</taxon>
        <taxon>Erysiphaceae</taxon>
        <taxon>Blumeria</taxon>
    </lineage>
</organism>
<dbReference type="InterPro" id="IPR016191">
    <property type="entry name" value="Ribonuclease/ribotoxin"/>
</dbReference>
<evidence type="ECO:0008006" key="6">
    <source>
        <dbReference type="Google" id="ProtNLM"/>
    </source>
</evidence>
<evidence type="ECO:0000256" key="1">
    <source>
        <dbReference type="ARBA" id="ARBA00022722"/>
    </source>
</evidence>
<accession>A0A656KIV0</accession>
<dbReference type="EMBL" id="KE375089">
    <property type="protein sequence ID" value="EPQ63946.1"/>
    <property type="molecule type" value="Genomic_DNA"/>
</dbReference>
<evidence type="ECO:0000256" key="2">
    <source>
        <dbReference type="ARBA" id="ARBA00022801"/>
    </source>
</evidence>
<dbReference type="GO" id="GO:0003723">
    <property type="term" value="F:RNA binding"/>
    <property type="evidence" value="ECO:0007669"/>
    <property type="project" value="InterPro"/>
</dbReference>
<dbReference type="Proteomes" id="UP000053110">
    <property type="component" value="Unassembled WGS sequence"/>
</dbReference>
<dbReference type="AlphaFoldDB" id="A0A656KIV0"/>
<keyword evidence="1" id="KW-0540">Nuclease</keyword>
<dbReference type="GO" id="GO:0004540">
    <property type="term" value="F:RNA nuclease activity"/>
    <property type="evidence" value="ECO:0007669"/>
    <property type="project" value="InterPro"/>
</dbReference>
<evidence type="ECO:0000313" key="4">
    <source>
        <dbReference type="EMBL" id="EPQ63946.1"/>
    </source>
</evidence>
<feature type="chain" id="PRO_5025060698" description="Secreted effector protein" evidence="3">
    <location>
        <begin position="18"/>
        <end position="417"/>
    </location>
</feature>
<evidence type="ECO:0000256" key="3">
    <source>
        <dbReference type="SAM" id="SignalP"/>
    </source>
</evidence>
<reference evidence="5" key="1">
    <citation type="journal article" date="2013" name="Nat. Genet.">
        <title>The wheat powdery mildew genome shows the unique evolution of an obligate biotroph.</title>
        <authorList>
            <person name="Wicker T."/>
            <person name="Oberhaensli S."/>
            <person name="Parlange F."/>
            <person name="Buchmann J.P."/>
            <person name="Shatalina M."/>
            <person name="Roffler S."/>
            <person name="Ben-David R."/>
            <person name="Dolezel J."/>
            <person name="Simkova H."/>
            <person name="Schulze-Lefert P."/>
            <person name="Spanu P.D."/>
            <person name="Bruggmann R."/>
            <person name="Amselem J."/>
            <person name="Quesneville H."/>
            <person name="Ver Loren van Themaat E."/>
            <person name="Paape T."/>
            <person name="Shimizu K.K."/>
            <person name="Keller B."/>
        </authorList>
    </citation>
    <scope>NUCLEOTIDE SEQUENCE [LARGE SCALE GENOMIC DNA]</scope>
    <source>
        <strain evidence="5">96224</strain>
    </source>
</reference>
<keyword evidence="3" id="KW-0732">Signal</keyword>
<dbReference type="SMR" id="A0A656KIV0"/>
<dbReference type="GO" id="GO:0016787">
    <property type="term" value="F:hydrolase activity"/>
    <property type="evidence" value="ECO:0007669"/>
    <property type="project" value="UniProtKB-KW"/>
</dbReference>
<gene>
    <name evidence="4" type="ORF">BGT96224_AcSP30120</name>
</gene>
<protein>
    <recommendedName>
        <fullName evidence="6">Secreted effector protein</fullName>
    </recommendedName>
</protein>
<dbReference type="SUPFAM" id="SSF53933">
    <property type="entry name" value="Microbial ribonucleases"/>
    <property type="match status" value="1"/>
</dbReference>
<keyword evidence="2" id="KW-0378">Hydrolase</keyword>
<feature type="signal peptide" evidence="3">
    <location>
        <begin position="1"/>
        <end position="17"/>
    </location>
</feature>
<sequence>MTCKLTALSALIGLFHASSSLLGKAIAQSLQTRTSKAEVFDYNCVHVIFKADHVRLRVNDACSALKNSPELSQYPAYLKENYMFGEENYGRLISWPLFLRDMRYQGGNTGPFRIIITTSCDLVAVAVIVKPRNGNKEASLVSCPQFITIGSQPGPIPSNGEAVDEFARFKCGENVMFTKNFASELVNRGCKREIIKHKFVTPPHQKNIFSSSKLLMFPPKSTEQHLGMGQSKYYGAVFDNECNLYGMIYSEDGGVKRCSEARVIQFNPNNAEKRLNDANDESILLHKKNTIPCAGQNLNLRMVMDNLNVVRPLLEEKLRNPPTASNYPMMTQEGRVWLWPIRSQENISEKYKKNHLFFMLGVDSAGKMIDIYYTTSRRPDLRKYTRCTKKHKIEEQIDSHVSLKLPVVINNLDSEEE</sequence>